<dbReference type="Proteomes" id="UP000067444">
    <property type="component" value="Chromosome"/>
</dbReference>
<proteinExistence type="predicted"/>
<reference evidence="1 2" key="1">
    <citation type="journal article" date="2015" name="Genome Announc.">
        <title>Closed Genome Sequence of Octadecabacter temperatus SB1, the First Mesophilic Species of the Genus Octadecabacter.</title>
        <authorList>
            <person name="Voget S."/>
            <person name="Billerbeck S."/>
            <person name="Simon M."/>
            <person name="Daniel R."/>
        </authorList>
    </citation>
    <scope>NUCLEOTIDE SEQUENCE [LARGE SCALE GENOMIC DNA]</scope>
    <source>
        <strain evidence="1 2">SB1</strain>
    </source>
</reference>
<evidence type="ECO:0000313" key="2">
    <source>
        <dbReference type="Proteomes" id="UP000067444"/>
    </source>
</evidence>
<dbReference type="EMBL" id="CP012160">
    <property type="protein sequence ID" value="AKS46052.1"/>
    <property type="molecule type" value="Genomic_DNA"/>
</dbReference>
<keyword evidence="2" id="KW-1185">Reference proteome</keyword>
<evidence type="ECO:0000313" key="1">
    <source>
        <dbReference type="EMBL" id="AKS46052.1"/>
    </source>
</evidence>
<accession>A0A0K0Y5E4</accession>
<protein>
    <submittedName>
        <fullName evidence="1">Uncharacterized protein</fullName>
    </submittedName>
</protein>
<dbReference type="OrthoDB" id="7871041at2"/>
<dbReference type="KEGG" id="otm:OSB_15000"/>
<dbReference type="RefSeq" id="WP_049834383.1">
    <property type="nucleotide sequence ID" value="NZ_CP012160.1"/>
</dbReference>
<dbReference type="AlphaFoldDB" id="A0A0K0Y5E4"/>
<gene>
    <name evidence="1" type="ORF">OSB_15000</name>
</gene>
<name>A0A0K0Y5E4_9RHOB</name>
<sequence>MSWTLALANWSELLAQLCTRFRHLDHRALIRFRGNRAKMNLYLAETHDLTITEAAQALDDWLAYSAERIALPDAA</sequence>
<organism evidence="1 2">
    <name type="scientific">Octadecabacter temperatus</name>
    <dbReference type="NCBI Taxonomy" id="1458307"/>
    <lineage>
        <taxon>Bacteria</taxon>
        <taxon>Pseudomonadati</taxon>
        <taxon>Pseudomonadota</taxon>
        <taxon>Alphaproteobacteria</taxon>
        <taxon>Rhodobacterales</taxon>
        <taxon>Roseobacteraceae</taxon>
        <taxon>Octadecabacter</taxon>
    </lineage>
</organism>
<dbReference type="STRING" id="1458307.OSB_15000"/>